<keyword evidence="2" id="KW-1185">Reference proteome</keyword>
<dbReference type="InterPro" id="IPR016024">
    <property type="entry name" value="ARM-type_fold"/>
</dbReference>
<proteinExistence type="predicted"/>
<organism evidence="1 2">
    <name type="scientific">Dactylosporangium cerinum</name>
    <dbReference type="NCBI Taxonomy" id="1434730"/>
    <lineage>
        <taxon>Bacteria</taxon>
        <taxon>Bacillati</taxon>
        <taxon>Actinomycetota</taxon>
        <taxon>Actinomycetes</taxon>
        <taxon>Micromonosporales</taxon>
        <taxon>Micromonosporaceae</taxon>
        <taxon>Dactylosporangium</taxon>
    </lineage>
</organism>
<accession>A0ABV9W8A3</accession>
<evidence type="ECO:0000313" key="1">
    <source>
        <dbReference type="EMBL" id="MFC5003715.1"/>
    </source>
</evidence>
<name>A0ABV9W8A3_9ACTN</name>
<protein>
    <submittedName>
        <fullName evidence="1">NACHT domain-containing protein</fullName>
    </submittedName>
</protein>
<gene>
    <name evidence="1" type="ORF">ACFPIJ_38565</name>
</gene>
<dbReference type="Gene3D" id="3.40.50.300">
    <property type="entry name" value="P-loop containing nucleotide triphosphate hydrolases"/>
    <property type="match status" value="1"/>
</dbReference>
<evidence type="ECO:0000313" key="2">
    <source>
        <dbReference type="Proteomes" id="UP001595912"/>
    </source>
</evidence>
<sequence length="1214" mass="130209">MAVTGRAARGSLAGASGDAGVEYRRGVAAYVVAHGLAGVPVVGLEVPRAHATVGAVILETDDAVDDIRIDFTSGWRAFLQAKRTLRHDAVLKKAVAQWIAAARMPLDPRTDRLVIVAGDLSGPMRSLQRVLNRRRMPVSGAPTVEEGKQLSKVEAYLGGLSPQQRELVLQCAVIWELAVEEPHETGALQAIACLREFVAGKGAQGAHQAWTSLMGVAGQAARRRGGYDLEGWLSALRGEDVEVGTSGATPAADLQRSLSAVDRYKQRLVRAGTLLDLRAVGAEIAPFSIEDADAKVEVGIGGNQQGGLVWAFLRRVRMVLTGLPGGGKSTAMRRLAAQLCKLPDDLLPLCVSLRDVNAWDRRLSFRDRLVAVAVRGDRAEDRPLLRREIERRLDSGSIVLLLDALDETYEDRGIVVGELQTLLADVSPDVAVVLATRDVAYGQAATLGWPSVALKPPRSIDTVVRAVLRAAGENGPADRLTDRWVSERVEWVNQVLDQAAVLRQTPLIPVLLTVLAIERSRDALPTGRAEVLAAMVRDLIARHEVERSRGRADGLLGGRSARSAFLHAFNAEAAAVLNNNGRVSLAVAVRTVARELGEHWALSPGDAAAAAHDAVHLFDESGIFVMSGADAVIEPRLALFAEIGDALRMVDRPDEVSAWVEARVQGGQAEPLVLAAALSSDAASAVIAAVRRSPADRELVHAAVRAHAEGASLDDRSMHTLCEALINDAAAGTRESWLSWRALLKLPLPGRLRDSAERAARSHSADHALLARAALDLRFVAQDILVNDPGVLLDVVKLRNLPERPPERDSTGFDARFAGVDEALVSTQVAAAEAMLGRVGAATALVVERGLDAPRNLAERLIESLGERGFEAEAAAVRDALGRRIGVSEQPLLLDADAYEDTRVVRMLAEAEPTRLSRAQATRLDALADFLETLKLTDLGAVHLLREPDGVLRKLTEVGVALYGFDSSMLAAQARVLLKRIEIWGGNAPCYGLTGDASGRTEPEWAAVDQPEEAVVLLLHLLTLGRAQAAFAARSLWDAPVAHLAAPWLRAALPSMAVSPEHQRLAAYTLGSFGQGPEPDCWVDSDDPVLRAVAANLIEPFAGTLLRDDFRRLLDDPDGWVRISALERIASTSFPDVDAILAEAASQPRPGWTCLHCRTVNPPASSSGCRKDGCHYLGAEPSRTAGALLNSTDRQLQPLPDRIFRGLLMLKLTA</sequence>
<dbReference type="InterPro" id="IPR027417">
    <property type="entry name" value="P-loop_NTPase"/>
</dbReference>
<dbReference type="SUPFAM" id="SSF48371">
    <property type="entry name" value="ARM repeat"/>
    <property type="match status" value="1"/>
</dbReference>
<dbReference type="RefSeq" id="WP_380122937.1">
    <property type="nucleotide sequence ID" value="NZ_JBHSIU010000054.1"/>
</dbReference>
<dbReference type="Proteomes" id="UP001595912">
    <property type="component" value="Unassembled WGS sequence"/>
</dbReference>
<reference evidence="2" key="1">
    <citation type="journal article" date="2019" name="Int. J. Syst. Evol. Microbiol.">
        <title>The Global Catalogue of Microorganisms (GCM) 10K type strain sequencing project: providing services to taxonomists for standard genome sequencing and annotation.</title>
        <authorList>
            <consortium name="The Broad Institute Genomics Platform"/>
            <consortium name="The Broad Institute Genome Sequencing Center for Infectious Disease"/>
            <person name="Wu L."/>
            <person name="Ma J."/>
        </authorList>
    </citation>
    <scope>NUCLEOTIDE SEQUENCE [LARGE SCALE GENOMIC DNA]</scope>
    <source>
        <strain evidence="2">CGMCC 4.7152</strain>
    </source>
</reference>
<dbReference type="EMBL" id="JBHSIU010000054">
    <property type="protein sequence ID" value="MFC5003715.1"/>
    <property type="molecule type" value="Genomic_DNA"/>
</dbReference>
<dbReference type="SUPFAM" id="SSF52540">
    <property type="entry name" value="P-loop containing nucleoside triphosphate hydrolases"/>
    <property type="match status" value="1"/>
</dbReference>
<comment type="caution">
    <text evidence="1">The sequence shown here is derived from an EMBL/GenBank/DDBJ whole genome shotgun (WGS) entry which is preliminary data.</text>
</comment>